<dbReference type="InterPro" id="IPR010699">
    <property type="entry name" value="DUF1275"/>
</dbReference>
<keyword evidence="1" id="KW-0472">Membrane</keyword>
<dbReference type="EMBL" id="JACCCW010000001">
    <property type="protein sequence ID" value="NYF78504.1"/>
    <property type="molecule type" value="Genomic_DNA"/>
</dbReference>
<dbReference type="RefSeq" id="WP_179487956.1">
    <property type="nucleotide sequence ID" value="NZ_JACCCW010000001.1"/>
</dbReference>
<organism evidence="2 3">
    <name type="scientific">Granulicella arctica</name>
    <dbReference type="NCBI Taxonomy" id="940613"/>
    <lineage>
        <taxon>Bacteria</taxon>
        <taxon>Pseudomonadati</taxon>
        <taxon>Acidobacteriota</taxon>
        <taxon>Terriglobia</taxon>
        <taxon>Terriglobales</taxon>
        <taxon>Acidobacteriaceae</taxon>
        <taxon>Granulicella</taxon>
    </lineage>
</organism>
<feature type="transmembrane region" description="Helical" evidence="1">
    <location>
        <begin position="16"/>
        <end position="35"/>
    </location>
</feature>
<dbReference type="AlphaFoldDB" id="A0A7Y9TFM8"/>
<evidence type="ECO:0000313" key="3">
    <source>
        <dbReference type="Proteomes" id="UP000589520"/>
    </source>
</evidence>
<sequence>MTISTTPSADPTSEPLIAALLLATTGGMLDAFVYLNHGHVFANAMTGNVVLLGISIITRHGFQAIRHVIPLIAFLAGVTSSKLLRSRLGRRAGLAGLGLEFVALAAASFLPASFPQMAFTALIAFVASYQITSFRHVGTFPYNSTFVTGNLRMMIEGLYESTSPATRHDGFAKARDLGLICLCFFLGALFAAWLAPRFGNHTLWFTLPLLLIVAIAIAPAALTLPQPAESKTGANSSDIN</sequence>
<dbReference type="Proteomes" id="UP000589520">
    <property type="component" value="Unassembled WGS sequence"/>
</dbReference>
<keyword evidence="1" id="KW-1133">Transmembrane helix</keyword>
<feature type="transmembrane region" description="Helical" evidence="1">
    <location>
        <begin position="202"/>
        <end position="222"/>
    </location>
</feature>
<evidence type="ECO:0000256" key="1">
    <source>
        <dbReference type="SAM" id="Phobius"/>
    </source>
</evidence>
<reference evidence="2 3" key="1">
    <citation type="submission" date="2020-07" db="EMBL/GenBank/DDBJ databases">
        <title>Genomic Encyclopedia of Type Strains, Phase IV (KMG-V): Genome sequencing to study the core and pangenomes of soil and plant-associated prokaryotes.</title>
        <authorList>
            <person name="Whitman W."/>
        </authorList>
    </citation>
    <scope>NUCLEOTIDE SEQUENCE [LARGE SCALE GENOMIC DNA]</scope>
    <source>
        <strain evidence="2 3">X4EP2</strain>
    </source>
</reference>
<dbReference type="PANTHER" id="PTHR37314:SF4">
    <property type="entry name" value="UPF0700 TRANSMEMBRANE PROTEIN YOAK"/>
    <property type="match status" value="1"/>
</dbReference>
<proteinExistence type="predicted"/>
<dbReference type="Pfam" id="PF06912">
    <property type="entry name" value="DUF1275"/>
    <property type="match status" value="1"/>
</dbReference>
<name>A0A7Y9TFM8_9BACT</name>
<gene>
    <name evidence="2" type="ORF">HDF17_000791</name>
</gene>
<feature type="transmembrane region" description="Helical" evidence="1">
    <location>
        <begin position="92"/>
        <end position="110"/>
    </location>
</feature>
<dbReference type="PANTHER" id="PTHR37314">
    <property type="entry name" value="SLR0142 PROTEIN"/>
    <property type="match status" value="1"/>
</dbReference>
<protein>
    <submittedName>
        <fullName evidence="2">Uncharacterized membrane protein YoaK (UPF0700 family)</fullName>
    </submittedName>
</protein>
<comment type="caution">
    <text evidence="2">The sequence shown here is derived from an EMBL/GenBank/DDBJ whole genome shotgun (WGS) entry which is preliminary data.</text>
</comment>
<evidence type="ECO:0000313" key="2">
    <source>
        <dbReference type="EMBL" id="NYF78504.1"/>
    </source>
</evidence>
<keyword evidence="1" id="KW-0812">Transmembrane</keyword>
<feature type="transmembrane region" description="Helical" evidence="1">
    <location>
        <begin position="177"/>
        <end position="196"/>
    </location>
</feature>
<keyword evidence="3" id="KW-1185">Reference proteome</keyword>
<accession>A0A7Y9TFM8</accession>